<dbReference type="NCBIfam" id="NF002834">
    <property type="entry name" value="PRK03011.1-5"/>
    <property type="match status" value="1"/>
</dbReference>
<dbReference type="GO" id="GO:0006083">
    <property type="term" value="P:acetate metabolic process"/>
    <property type="evidence" value="ECO:0007669"/>
    <property type="project" value="TreeGrafter"/>
</dbReference>
<dbReference type="PROSITE" id="PS01076">
    <property type="entry name" value="ACETATE_KINASE_2"/>
    <property type="match status" value="1"/>
</dbReference>
<dbReference type="PIRSF" id="PIRSF036458">
    <property type="entry name" value="Butyrate_kin"/>
    <property type="match status" value="1"/>
</dbReference>
<dbReference type="GO" id="GO:0008776">
    <property type="term" value="F:acetate kinase activity"/>
    <property type="evidence" value="ECO:0007669"/>
    <property type="project" value="TreeGrafter"/>
</dbReference>
<protein>
    <recommendedName>
        <fullName evidence="9">Butyrate kinase</fullName>
    </recommendedName>
</protein>
<dbReference type="GO" id="GO:0047761">
    <property type="term" value="F:butyrate kinase activity"/>
    <property type="evidence" value="ECO:0007669"/>
    <property type="project" value="UniProtKB-EC"/>
</dbReference>
<dbReference type="InterPro" id="IPR011245">
    <property type="entry name" value="Butyrate_kin"/>
</dbReference>
<dbReference type="GO" id="GO:0005737">
    <property type="term" value="C:cytoplasm"/>
    <property type="evidence" value="ECO:0007669"/>
    <property type="project" value="UniProtKB-SubCell"/>
</dbReference>
<evidence type="ECO:0000256" key="2">
    <source>
        <dbReference type="ARBA" id="ARBA00022490"/>
    </source>
</evidence>
<dbReference type="InterPro" id="IPR043129">
    <property type="entry name" value="ATPase_NBD"/>
</dbReference>
<evidence type="ECO:0008006" key="9">
    <source>
        <dbReference type="Google" id="ProtNLM"/>
    </source>
</evidence>
<evidence type="ECO:0000256" key="3">
    <source>
        <dbReference type="ARBA" id="ARBA00022679"/>
    </source>
</evidence>
<keyword evidence="2" id="KW-0963">Cytoplasm</keyword>
<dbReference type="InterPro" id="IPR000890">
    <property type="entry name" value="Aliphatic_acid_kin_short-chain"/>
</dbReference>
<dbReference type="Gene3D" id="3.30.420.40">
    <property type="match status" value="2"/>
</dbReference>
<name>A0A0F9YGP7_9ZZZZ</name>
<evidence type="ECO:0000256" key="4">
    <source>
        <dbReference type="ARBA" id="ARBA00022741"/>
    </source>
</evidence>
<comment type="subcellular location">
    <subcellularLocation>
        <location evidence="1">Cytoplasm</location>
    </subcellularLocation>
</comment>
<dbReference type="EMBL" id="LAZR01000003">
    <property type="protein sequence ID" value="KKO11422.1"/>
    <property type="molecule type" value="Genomic_DNA"/>
</dbReference>
<dbReference type="CDD" id="cd24011">
    <property type="entry name" value="ASKHA_NBD_BK"/>
    <property type="match status" value="1"/>
</dbReference>
<keyword evidence="5" id="KW-0418">Kinase</keyword>
<dbReference type="HAMAP" id="MF_00542">
    <property type="entry name" value="Butyrate_kinase"/>
    <property type="match status" value="1"/>
</dbReference>
<proteinExistence type="inferred from homology"/>
<dbReference type="PANTHER" id="PTHR21060">
    <property type="entry name" value="ACETATE KINASE"/>
    <property type="match status" value="1"/>
</dbReference>
<evidence type="ECO:0000256" key="7">
    <source>
        <dbReference type="ARBA" id="ARBA00048596"/>
    </source>
</evidence>
<evidence type="ECO:0000256" key="5">
    <source>
        <dbReference type="ARBA" id="ARBA00022777"/>
    </source>
</evidence>
<keyword evidence="4" id="KW-0547">Nucleotide-binding</keyword>
<sequence>MAGPVILVINPGSTSTRTALYAGEELLADQHIVCSAEDLAGCEQIADQKAFRAREVQALLDTLGRSIGDCDAVAARGGPLQPVPGGVYRINDSMLADAASEAFTEHVSKLACIIAAELTAGTDVPGFIVDPVSTDEFDELSRISGLKELPRKSLLHALNIKRAARRFAEQAGRGVDELNLIVAHLGGGISIAVSRGGRLIDAVDANGEGPFSPERSGGLRVDALVKLVTQGDADFAAIRKRLTREGGLMSHLGTTDARDVERRAGDGDERAKLIYEAMAYGIAKHIAALAAAVAGQVDAVVLTGGLARSTMLTDWIGQRVGFLAPVHLEPGENEMDALREGAARALAGQEAIRIYPTGQCE</sequence>
<dbReference type="Pfam" id="PF00871">
    <property type="entry name" value="Acetate_kinase"/>
    <property type="match status" value="1"/>
</dbReference>
<keyword evidence="3" id="KW-0808">Transferase</keyword>
<dbReference type="InterPro" id="IPR023865">
    <property type="entry name" value="Aliphatic_acid_kinase_CS"/>
</dbReference>
<dbReference type="GO" id="GO:0005524">
    <property type="term" value="F:ATP binding"/>
    <property type="evidence" value="ECO:0007669"/>
    <property type="project" value="UniProtKB-KW"/>
</dbReference>
<dbReference type="PANTHER" id="PTHR21060:SF3">
    <property type="entry name" value="BUTYRATE KINASE 2-RELATED"/>
    <property type="match status" value="1"/>
</dbReference>
<reference evidence="8" key="1">
    <citation type="journal article" date="2015" name="Nature">
        <title>Complex archaea that bridge the gap between prokaryotes and eukaryotes.</title>
        <authorList>
            <person name="Spang A."/>
            <person name="Saw J.H."/>
            <person name="Jorgensen S.L."/>
            <person name="Zaremba-Niedzwiedzka K."/>
            <person name="Martijn J."/>
            <person name="Lind A.E."/>
            <person name="van Eijk R."/>
            <person name="Schleper C."/>
            <person name="Guy L."/>
            <person name="Ettema T.J."/>
        </authorList>
    </citation>
    <scope>NUCLEOTIDE SEQUENCE</scope>
</reference>
<evidence type="ECO:0000256" key="1">
    <source>
        <dbReference type="ARBA" id="ARBA00004496"/>
    </source>
</evidence>
<keyword evidence="6" id="KW-0067">ATP-binding</keyword>
<comment type="caution">
    <text evidence="8">The sequence shown here is derived from an EMBL/GenBank/DDBJ whole genome shotgun (WGS) entry which is preliminary data.</text>
</comment>
<dbReference type="NCBIfam" id="TIGR02707">
    <property type="entry name" value="butyr_kinase"/>
    <property type="match status" value="1"/>
</dbReference>
<accession>A0A0F9YGP7</accession>
<dbReference type="SUPFAM" id="SSF53067">
    <property type="entry name" value="Actin-like ATPase domain"/>
    <property type="match status" value="2"/>
</dbReference>
<dbReference type="PRINTS" id="PR00471">
    <property type="entry name" value="ACETATEKNASE"/>
</dbReference>
<evidence type="ECO:0000256" key="6">
    <source>
        <dbReference type="ARBA" id="ARBA00022840"/>
    </source>
</evidence>
<organism evidence="8">
    <name type="scientific">marine sediment metagenome</name>
    <dbReference type="NCBI Taxonomy" id="412755"/>
    <lineage>
        <taxon>unclassified sequences</taxon>
        <taxon>metagenomes</taxon>
        <taxon>ecological metagenomes</taxon>
    </lineage>
</organism>
<evidence type="ECO:0000313" key="8">
    <source>
        <dbReference type="EMBL" id="KKO11422.1"/>
    </source>
</evidence>
<comment type="catalytic activity">
    <reaction evidence="7">
        <text>butanoate + ATP = butanoyl phosphate + ADP</text>
        <dbReference type="Rhea" id="RHEA:13585"/>
        <dbReference type="ChEBI" id="CHEBI:17968"/>
        <dbReference type="ChEBI" id="CHEBI:30616"/>
        <dbReference type="ChEBI" id="CHEBI:58079"/>
        <dbReference type="ChEBI" id="CHEBI:456216"/>
        <dbReference type="EC" id="2.7.2.7"/>
    </reaction>
</comment>
<gene>
    <name evidence="8" type="ORF">LCGC14_0019030</name>
</gene>
<dbReference type="AlphaFoldDB" id="A0A0F9YGP7"/>